<gene>
    <name evidence="3" type="ORF">OAUR00152_LOCUS28264</name>
</gene>
<dbReference type="Pfam" id="PF01062">
    <property type="entry name" value="Bestrophin"/>
    <property type="match status" value="1"/>
</dbReference>
<dbReference type="AlphaFoldDB" id="A0A7S4N4G7"/>
<organism evidence="3">
    <name type="scientific">Odontella aurita</name>
    <dbReference type="NCBI Taxonomy" id="265563"/>
    <lineage>
        <taxon>Eukaryota</taxon>
        <taxon>Sar</taxon>
        <taxon>Stramenopiles</taxon>
        <taxon>Ochrophyta</taxon>
        <taxon>Bacillariophyta</taxon>
        <taxon>Mediophyceae</taxon>
        <taxon>Biddulphiophycidae</taxon>
        <taxon>Eupodiscales</taxon>
        <taxon>Odontellaceae</taxon>
        <taxon>Odontella</taxon>
    </lineage>
</organism>
<protein>
    <recommendedName>
        <fullName evidence="4">Bestrophin homolog</fullName>
    </recommendedName>
</protein>
<keyword evidence="2" id="KW-0732">Signal</keyword>
<keyword evidence="1" id="KW-1133">Transmembrane helix</keyword>
<feature type="transmembrane region" description="Helical" evidence="1">
    <location>
        <begin position="155"/>
        <end position="178"/>
    </location>
</feature>
<feature type="signal peptide" evidence="2">
    <location>
        <begin position="1"/>
        <end position="20"/>
    </location>
</feature>
<evidence type="ECO:0000313" key="3">
    <source>
        <dbReference type="EMBL" id="CAE2264443.1"/>
    </source>
</evidence>
<dbReference type="GO" id="GO:0005254">
    <property type="term" value="F:chloride channel activity"/>
    <property type="evidence" value="ECO:0007669"/>
    <property type="project" value="InterPro"/>
</dbReference>
<evidence type="ECO:0008006" key="4">
    <source>
        <dbReference type="Google" id="ProtNLM"/>
    </source>
</evidence>
<dbReference type="InterPro" id="IPR021134">
    <property type="entry name" value="Bestrophin-like"/>
</dbReference>
<evidence type="ECO:0000256" key="2">
    <source>
        <dbReference type="SAM" id="SignalP"/>
    </source>
</evidence>
<reference evidence="3" key="1">
    <citation type="submission" date="2021-01" db="EMBL/GenBank/DDBJ databases">
        <authorList>
            <person name="Corre E."/>
            <person name="Pelletier E."/>
            <person name="Niang G."/>
            <person name="Scheremetjew M."/>
            <person name="Finn R."/>
            <person name="Kale V."/>
            <person name="Holt S."/>
            <person name="Cochrane G."/>
            <person name="Meng A."/>
            <person name="Brown T."/>
            <person name="Cohen L."/>
        </authorList>
    </citation>
    <scope>NUCLEOTIDE SEQUENCE</scope>
    <source>
        <strain evidence="3">Isolate 1302-5</strain>
    </source>
</reference>
<keyword evidence="1" id="KW-0472">Membrane</keyword>
<accession>A0A7S4N4G7</accession>
<proteinExistence type="predicted"/>
<evidence type="ECO:0000256" key="1">
    <source>
        <dbReference type="SAM" id="Phobius"/>
    </source>
</evidence>
<name>A0A7S4N4G7_9STRA</name>
<sequence length="425" mass="47641">MRSDLFSVVAIAIIVSNCAAKSVIPVGAAPLTPNNGRKKTYKPWERSVDPDPTPSVEELELTASDQDIDDAIDHVVAYHGGIIIRRFRPERSWLWRRFRGTVWSHSLDDALFNMALSCLICCGINKATEGSWALNMAAPDPSYTIIARLKSFNQVWRLLMGLTNFLLTFFVGQAYSFWREFYKVGRSIQGKINDISLLLATNVARNKDGTYTKESRSVLNDVGGYLRAFHILMWASNARRFRVLLTDRGMKRLAERNVITYEQKELLDRANLPLTQKHSVYLEWAMVRCRNAIKEGTLGSALEKTIADKFCTLRGDSGSVGGMCEARMPLAYAHFVQVLVDTFLLCAPFAQYPEMGAFSILSMGFLTVFFSGLLDLAKVFLDPLDNEDYCQGSVYLDVGVLIRESNAGTIRWMNGAESIPTSSFS</sequence>
<feature type="chain" id="PRO_5031003298" description="Bestrophin homolog" evidence="2">
    <location>
        <begin position="21"/>
        <end position="425"/>
    </location>
</feature>
<dbReference type="EMBL" id="HBKQ01040992">
    <property type="protein sequence ID" value="CAE2264443.1"/>
    <property type="molecule type" value="Transcribed_RNA"/>
</dbReference>
<keyword evidence="1" id="KW-0812">Transmembrane</keyword>